<keyword evidence="2" id="KW-0472">Membrane</keyword>
<protein>
    <recommendedName>
        <fullName evidence="5">DUF697 domain-containing protein</fullName>
    </recommendedName>
</protein>
<dbReference type="OrthoDB" id="424306at2"/>
<gene>
    <name evidence="3" type="ORF">PL8927_330020</name>
</gene>
<keyword evidence="2" id="KW-1133">Transmembrane helix</keyword>
<feature type="compositionally biased region" description="Basic and acidic residues" evidence="1">
    <location>
        <begin position="1"/>
        <end position="16"/>
    </location>
</feature>
<dbReference type="EMBL" id="CZCU02000106">
    <property type="protein sequence ID" value="VXD14890.1"/>
    <property type="molecule type" value="Genomic_DNA"/>
</dbReference>
<reference evidence="3" key="1">
    <citation type="submission" date="2019-10" db="EMBL/GenBank/DDBJ databases">
        <authorList>
            <consortium name="Genoscope - CEA"/>
            <person name="William W."/>
        </authorList>
    </citation>
    <scope>NUCLEOTIDE SEQUENCE [LARGE SCALE GENOMIC DNA]</scope>
    <source>
        <strain evidence="3">BBR_PRJEB10992</strain>
    </source>
</reference>
<dbReference type="Proteomes" id="UP000184550">
    <property type="component" value="Unassembled WGS sequence"/>
</dbReference>
<sequence>MGNDHQAQEQHHKLETEANPAQKTNPSTANSTEQWLVELVAVITELFEKTTLQTQQYLVNATATTGTIVDAIAKNPIVKTLNKSLGKGGLEILLGGVNIEQAQQTVRELQQQYPQEKPNQIAHRLMVQKSIQAAGIGLATNFLPPLAVALFAVDLVATTRLQAEMTYEIAAAYGLDLNDPIRRGEVLAIFGLSFGSSIALQMSLEWVEIIPGLGPVIGASSNAILLYGLGYIACRFYQTKLHPSTTAPVTAEMFQQKSQEYWQFAQEQQQVMDQILAQMILASDPEKSGSDLIPELEQSHLSSEAVKAIATYLETPIPLENLLEKLHPDFAAPVFAQCQRIAQIKGEITPAAQVILDAIAPKINRDKNP</sequence>
<accession>A0A7Z9DWG6</accession>
<dbReference type="AlphaFoldDB" id="A0A7Z9DWG6"/>
<feature type="compositionally biased region" description="Polar residues" evidence="1">
    <location>
        <begin position="19"/>
        <end position="30"/>
    </location>
</feature>
<keyword evidence="2" id="KW-0812">Transmembrane</keyword>
<proteinExistence type="predicted"/>
<feature type="region of interest" description="Disordered" evidence="1">
    <location>
        <begin position="1"/>
        <end position="30"/>
    </location>
</feature>
<organism evidence="3 4">
    <name type="scientific">Planktothrix serta PCC 8927</name>
    <dbReference type="NCBI Taxonomy" id="671068"/>
    <lineage>
        <taxon>Bacteria</taxon>
        <taxon>Bacillati</taxon>
        <taxon>Cyanobacteriota</taxon>
        <taxon>Cyanophyceae</taxon>
        <taxon>Oscillatoriophycideae</taxon>
        <taxon>Oscillatoriales</taxon>
        <taxon>Microcoleaceae</taxon>
        <taxon>Planktothrix</taxon>
    </lineage>
</organism>
<evidence type="ECO:0000313" key="4">
    <source>
        <dbReference type="Proteomes" id="UP000184550"/>
    </source>
</evidence>
<name>A0A7Z9DWG6_9CYAN</name>
<evidence type="ECO:0000256" key="1">
    <source>
        <dbReference type="SAM" id="MobiDB-lite"/>
    </source>
</evidence>
<evidence type="ECO:0008006" key="5">
    <source>
        <dbReference type="Google" id="ProtNLM"/>
    </source>
</evidence>
<comment type="caution">
    <text evidence="3">The sequence shown here is derived from an EMBL/GenBank/DDBJ whole genome shotgun (WGS) entry which is preliminary data.</text>
</comment>
<dbReference type="Pfam" id="PF12787">
    <property type="entry name" value="EcsC"/>
    <property type="match status" value="1"/>
</dbReference>
<dbReference type="InterPro" id="IPR024787">
    <property type="entry name" value="EcsC"/>
</dbReference>
<feature type="transmembrane region" description="Helical" evidence="2">
    <location>
        <begin position="216"/>
        <end position="234"/>
    </location>
</feature>
<evidence type="ECO:0000313" key="3">
    <source>
        <dbReference type="EMBL" id="VXD14890.1"/>
    </source>
</evidence>
<evidence type="ECO:0000256" key="2">
    <source>
        <dbReference type="SAM" id="Phobius"/>
    </source>
</evidence>
<keyword evidence="4" id="KW-1185">Reference proteome</keyword>
<dbReference type="RefSeq" id="WP_083618986.1">
    <property type="nucleotide sequence ID" value="NZ_LR734850.1"/>
</dbReference>